<accession>A0A8D5FKD2</accession>
<dbReference type="PANTHER" id="PTHR42923">
    <property type="entry name" value="PROTOPORPHYRINOGEN OXIDASE"/>
    <property type="match status" value="1"/>
</dbReference>
<name>A0A8D5FKD2_9BACT</name>
<dbReference type="InterPro" id="IPR050464">
    <property type="entry name" value="Zeta_carotene_desat/Oxidored"/>
</dbReference>
<dbReference type="RefSeq" id="WP_268907483.1">
    <property type="nucleotide sequence ID" value="NZ_AP024086.1"/>
</dbReference>
<dbReference type="Pfam" id="PF01593">
    <property type="entry name" value="Amino_oxidase"/>
    <property type="match status" value="1"/>
</dbReference>
<keyword evidence="3" id="KW-1185">Reference proteome</keyword>
<dbReference type="EMBL" id="AP024086">
    <property type="protein sequence ID" value="BCL59310.1"/>
    <property type="molecule type" value="Genomic_DNA"/>
</dbReference>
<dbReference type="Proteomes" id="UP000826725">
    <property type="component" value="Chromosome"/>
</dbReference>
<reference evidence="2" key="1">
    <citation type="submission" date="2020-09" db="EMBL/GenBank/DDBJ databases">
        <title>Desulfogranum mesoprofundum gen. nov., sp. nov., a novel mesophilic, sulfate-reducing chemolithoautotroph isolated from a deep-sea hydrothermal vent chimney in the Suiyo Seamount.</title>
        <authorList>
            <person name="Hashimoto Y."/>
            <person name="Nakagawa S."/>
        </authorList>
    </citation>
    <scope>NUCLEOTIDE SEQUENCE</scope>
    <source>
        <strain evidence="2">KT2</strain>
    </source>
</reference>
<feature type="domain" description="Amine oxidase" evidence="1">
    <location>
        <begin position="15"/>
        <end position="165"/>
    </location>
</feature>
<evidence type="ECO:0000313" key="3">
    <source>
        <dbReference type="Proteomes" id="UP000826725"/>
    </source>
</evidence>
<organism evidence="2 3">
    <name type="scientific">Desulfomarina profundi</name>
    <dbReference type="NCBI Taxonomy" id="2772557"/>
    <lineage>
        <taxon>Bacteria</taxon>
        <taxon>Pseudomonadati</taxon>
        <taxon>Thermodesulfobacteriota</taxon>
        <taxon>Desulfobulbia</taxon>
        <taxon>Desulfobulbales</taxon>
        <taxon>Desulfobulbaceae</taxon>
        <taxon>Desulfomarina</taxon>
    </lineage>
</organism>
<gene>
    <name evidence="2" type="ORF">DGMP_00030</name>
</gene>
<dbReference type="KEGG" id="dbk:DGMP_00030"/>
<proteinExistence type="predicted"/>
<dbReference type="PANTHER" id="PTHR42923:SF3">
    <property type="entry name" value="PROTOPORPHYRINOGEN OXIDASE"/>
    <property type="match status" value="1"/>
</dbReference>
<evidence type="ECO:0000313" key="2">
    <source>
        <dbReference type="EMBL" id="BCL59310.1"/>
    </source>
</evidence>
<evidence type="ECO:0000259" key="1">
    <source>
        <dbReference type="Pfam" id="PF01593"/>
    </source>
</evidence>
<dbReference type="GO" id="GO:0016491">
    <property type="term" value="F:oxidoreductase activity"/>
    <property type="evidence" value="ECO:0007669"/>
    <property type="project" value="InterPro"/>
</dbReference>
<protein>
    <recommendedName>
        <fullName evidence="1">Amine oxidase domain-containing protein</fullName>
    </recommendedName>
</protein>
<sequence>MRILGELFRSPLEGEPTVAKWVHHRFGPALLPYVDAVFTGTYAGDCDRLTIDSVMPGVRHLEREAGSLLRGLFKKMREEKKRKKGGSLKMPAMISFSNGMRQLPEKLTEKLQQGKELQTACRAMTIKKEGNNWYVSTEKETFSAKNLVLALPVNQALQLLRPITPPCPSTRFLKLK</sequence>
<dbReference type="InterPro" id="IPR002937">
    <property type="entry name" value="Amino_oxidase"/>
</dbReference>
<dbReference type="AlphaFoldDB" id="A0A8D5FKD2"/>